<dbReference type="InterPro" id="IPR050366">
    <property type="entry name" value="BP-dependent_transpt_permease"/>
</dbReference>
<keyword evidence="5" id="KW-0571">Peptide transport</keyword>
<gene>
    <name evidence="11" type="ORF">ACFPN9_10095</name>
</gene>
<evidence type="ECO:0000256" key="8">
    <source>
        <dbReference type="ARBA" id="ARBA00023136"/>
    </source>
</evidence>
<evidence type="ECO:0000256" key="5">
    <source>
        <dbReference type="ARBA" id="ARBA00022856"/>
    </source>
</evidence>
<keyword evidence="8 9" id="KW-0472">Membrane</keyword>
<dbReference type="Proteomes" id="UP001596060">
    <property type="component" value="Unassembled WGS sequence"/>
</dbReference>
<evidence type="ECO:0000256" key="2">
    <source>
        <dbReference type="ARBA" id="ARBA00022448"/>
    </source>
</evidence>
<evidence type="ECO:0000256" key="6">
    <source>
        <dbReference type="ARBA" id="ARBA00022927"/>
    </source>
</evidence>
<dbReference type="InterPro" id="IPR035906">
    <property type="entry name" value="MetI-like_sf"/>
</dbReference>
<evidence type="ECO:0000256" key="9">
    <source>
        <dbReference type="RuleBase" id="RU363032"/>
    </source>
</evidence>
<name>A0ABW0NZR7_9HYPH</name>
<dbReference type="SUPFAM" id="SSF161098">
    <property type="entry name" value="MetI-like"/>
    <property type="match status" value="1"/>
</dbReference>
<feature type="transmembrane region" description="Helical" evidence="9">
    <location>
        <begin position="186"/>
        <end position="212"/>
    </location>
</feature>
<keyword evidence="6" id="KW-0653">Protein transport</keyword>
<evidence type="ECO:0000313" key="11">
    <source>
        <dbReference type="EMBL" id="MFC5505608.1"/>
    </source>
</evidence>
<keyword evidence="2 9" id="KW-0813">Transport</keyword>
<evidence type="ECO:0000256" key="1">
    <source>
        <dbReference type="ARBA" id="ARBA00004651"/>
    </source>
</evidence>
<sequence length="271" mass="28423">MSRLHRPPWAILVIALLLAVPVAYGLTLDPIDASLRNSLEAPSLAFPLGTDQLGRDVLARIAHGFLLDIGLSSAIVAMSFATGLAVGVVAAEFAGRVDRALIFGMDVLTALPQIIIALILAVYLGGGALPLILALGLTGWVKYARIARAAAFSLREREFVTAARVAGGSSAYVLSRHVVPQILPMLAGLIALQFGHTILNIAALGFLGVGIQPPAPEWGAMIAEARPYFSRAPWLAIVPGLFLFALTALALAIARSLSRRRDNALAGLLAS</sequence>
<feature type="transmembrane region" description="Helical" evidence="9">
    <location>
        <begin position="232"/>
        <end position="254"/>
    </location>
</feature>
<protein>
    <submittedName>
        <fullName evidence="11">ABC transporter permease</fullName>
    </submittedName>
</protein>
<dbReference type="RefSeq" id="WP_066720254.1">
    <property type="nucleotide sequence ID" value="NZ_JBHSLU010000018.1"/>
</dbReference>
<evidence type="ECO:0000256" key="7">
    <source>
        <dbReference type="ARBA" id="ARBA00022989"/>
    </source>
</evidence>
<dbReference type="InterPro" id="IPR000515">
    <property type="entry name" value="MetI-like"/>
</dbReference>
<comment type="subcellular location">
    <subcellularLocation>
        <location evidence="1 9">Cell membrane</location>
        <topology evidence="1 9">Multi-pass membrane protein</topology>
    </subcellularLocation>
</comment>
<reference evidence="12" key="1">
    <citation type="journal article" date="2019" name="Int. J. Syst. Evol. Microbiol.">
        <title>The Global Catalogue of Microorganisms (GCM) 10K type strain sequencing project: providing services to taxonomists for standard genome sequencing and annotation.</title>
        <authorList>
            <consortium name="The Broad Institute Genomics Platform"/>
            <consortium name="The Broad Institute Genome Sequencing Center for Infectious Disease"/>
            <person name="Wu L."/>
            <person name="Ma J."/>
        </authorList>
    </citation>
    <scope>NUCLEOTIDE SEQUENCE [LARGE SCALE GENOMIC DNA]</scope>
    <source>
        <strain evidence="12">CCUG 43117</strain>
    </source>
</reference>
<evidence type="ECO:0000256" key="4">
    <source>
        <dbReference type="ARBA" id="ARBA00022692"/>
    </source>
</evidence>
<dbReference type="Gene3D" id="1.10.3720.10">
    <property type="entry name" value="MetI-like"/>
    <property type="match status" value="1"/>
</dbReference>
<dbReference type="EMBL" id="JBHSLU010000018">
    <property type="protein sequence ID" value="MFC5505608.1"/>
    <property type="molecule type" value="Genomic_DNA"/>
</dbReference>
<keyword evidence="3" id="KW-1003">Cell membrane</keyword>
<comment type="caution">
    <text evidence="11">The sequence shown here is derived from an EMBL/GenBank/DDBJ whole genome shotgun (WGS) entry which is preliminary data.</text>
</comment>
<accession>A0ABW0NZR7</accession>
<dbReference type="PANTHER" id="PTHR43386:SF1">
    <property type="entry name" value="D,D-DIPEPTIDE TRANSPORT SYSTEM PERMEASE PROTEIN DDPC-RELATED"/>
    <property type="match status" value="1"/>
</dbReference>
<evidence type="ECO:0000259" key="10">
    <source>
        <dbReference type="PROSITE" id="PS50928"/>
    </source>
</evidence>
<dbReference type="CDD" id="cd06261">
    <property type="entry name" value="TM_PBP2"/>
    <property type="match status" value="1"/>
</dbReference>
<keyword evidence="7 9" id="KW-1133">Transmembrane helix</keyword>
<feature type="domain" description="ABC transmembrane type-1" evidence="10">
    <location>
        <begin position="65"/>
        <end position="254"/>
    </location>
</feature>
<keyword evidence="4 9" id="KW-0812">Transmembrane</keyword>
<dbReference type="PANTHER" id="PTHR43386">
    <property type="entry name" value="OLIGOPEPTIDE TRANSPORT SYSTEM PERMEASE PROTEIN APPC"/>
    <property type="match status" value="1"/>
</dbReference>
<dbReference type="PROSITE" id="PS50928">
    <property type="entry name" value="ABC_TM1"/>
    <property type="match status" value="1"/>
</dbReference>
<evidence type="ECO:0000313" key="12">
    <source>
        <dbReference type="Proteomes" id="UP001596060"/>
    </source>
</evidence>
<comment type="similarity">
    <text evidence="9">Belongs to the binding-protein-dependent transport system permease family.</text>
</comment>
<proteinExistence type="inferred from homology"/>
<feature type="transmembrane region" description="Helical" evidence="9">
    <location>
        <begin position="74"/>
        <end position="94"/>
    </location>
</feature>
<organism evidence="11 12">
    <name type="scientific">Bosea massiliensis</name>
    <dbReference type="NCBI Taxonomy" id="151419"/>
    <lineage>
        <taxon>Bacteria</taxon>
        <taxon>Pseudomonadati</taxon>
        <taxon>Pseudomonadota</taxon>
        <taxon>Alphaproteobacteria</taxon>
        <taxon>Hyphomicrobiales</taxon>
        <taxon>Boseaceae</taxon>
        <taxon>Bosea</taxon>
    </lineage>
</organism>
<evidence type="ECO:0000256" key="3">
    <source>
        <dbReference type="ARBA" id="ARBA00022475"/>
    </source>
</evidence>
<dbReference type="Pfam" id="PF00528">
    <property type="entry name" value="BPD_transp_1"/>
    <property type="match status" value="1"/>
</dbReference>
<keyword evidence="12" id="KW-1185">Reference proteome</keyword>